<name>A0A2U1MHE9_ARTAN</name>
<dbReference type="EMBL" id="PKPP01005289">
    <property type="protein sequence ID" value="PWA60691.1"/>
    <property type="molecule type" value="Genomic_DNA"/>
</dbReference>
<dbReference type="InterPro" id="IPR043502">
    <property type="entry name" value="DNA/RNA_pol_sf"/>
</dbReference>
<sequence length="128" mass="14829">MKKEKKKAFLMKIDFEKAYDSVNWNFIQNTLLQMSFGERWCKWVQTCQKSAFVSVLVNGSPTLEFKMEKGVRQGDPLSPFLYLVAAEGLNVTLKDDVTNGLFKRVKIGRNDIQISHLQYADDTLIFRE</sequence>
<gene>
    <name evidence="2" type="ORF">CTI12_AA380880</name>
</gene>
<dbReference type="InterPro" id="IPR000477">
    <property type="entry name" value="RT_dom"/>
</dbReference>
<dbReference type="PANTHER" id="PTHR31635">
    <property type="entry name" value="REVERSE TRANSCRIPTASE DOMAIN-CONTAINING PROTEIN-RELATED"/>
    <property type="match status" value="1"/>
</dbReference>
<dbReference type="STRING" id="35608.A0A2U1MHE9"/>
<dbReference type="PROSITE" id="PS50878">
    <property type="entry name" value="RT_POL"/>
    <property type="match status" value="1"/>
</dbReference>
<reference evidence="2 3" key="1">
    <citation type="journal article" date="2018" name="Mol. Plant">
        <title>The genome of Artemisia annua provides insight into the evolution of Asteraceae family and artemisinin biosynthesis.</title>
        <authorList>
            <person name="Shen Q."/>
            <person name="Zhang L."/>
            <person name="Liao Z."/>
            <person name="Wang S."/>
            <person name="Yan T."/>
            <person name="Shi P."/>
            <person name="Liu M."/>
            <person name="Fu X."/>
            <person name="Pan Q."/>
            <person name="Wang Y."/>
            <person name="Lv Z."/>
            <person name="Lu X."/>
            <person name="Zhang F."/>
            <person name="Jiang W."/>
            <person name="Ma Y."/>
            <person name="Chen M."/>
            <person name="Hao X."/>
            <person name="Li L."/>
            <person name="Tang Y."/>
            <person name="Lv G."/>
            <person name="Zhou Y."/>
            <person name="Sun X."/>
            <person name="Brodelius P.E."/>
            <person name="Rose J.K.C."/>
            <person name="Tang K."/>
        </authorList>
    </citation>
    <scope>NUCLEOTIDE SEQUENCE [LARGE SCALE GENOMIC DNA]</scope>
    <source>
        <strain evidence="3">cv. Huhao1</strain>
        <tissue evidence="2">Leaf</tissue>
    </source>
</reference>
<evidence type="ECO:0000313" key="2">
    <source>
        <dbReference type="EMBL" id="PWA60691.1"/>
    </source>
</evidence>
<protein>
    <recommendedName>
        <fullName evidence="1">Reverse transcriptase domain-containing protein</fullName>
    </recommendedName>
</protein>
<dbReference type="SUPFAM" id="SSF56672">
    <property type="entry name" value="DNA/RNA polymerases"/>
    <property type="match status" value="1"/>
</dbReference>
<proteinExistence type="predicted"/>
<dbReference type="AlphaFoldDB" id="A0A2U1MHE9"/>
<organism evidence="2 3">
    <name type="scientific">Artemisia annua</name>
    <name type="common">Sweet wormwood</name>
    <dbReference type="NCBI Taxonomy" id="35608"/>
    <lineage>
        <taxon>Eukaryota</taxon>
        <taxon>Viridiplantae</taxon>
        <taxon>Streptophyta</taxon>
        <taxon>Embryophyta</taxon>
        <taxon>Tracheophyta</taxon>
        <taxon>Spermatophyta</taxon>
        <taxon>Magnoliopsida</taxon>
        <taxon>eudicotyledons</taxon>
        <taxon>Gunneridae</taxon>
        <taxon>Pentapetalae</taxon>
        <taxon>asterids</taxon>
        <taxon>campanulids</taxon>
        <taxon>Asterales</taxon>
        <taxon>Asteraceae</taxon>
        <taxon>Asteroideae</taxon>
        <taxon>Anthemideae</taxon>
        <taxon>Artemisiinae</taxon>
        <taxon>Artemisia</taxon>
    </lineage>
</organism>
<accession>A0A2U1MHE9</accession>
<dbReference type="OrthoDB" id="1932527at2759"/>
<feature type="domain" description="Reverse transcriptase" evidence="1">
    <location>
        <begin position="1"/>
        <end position="128"/>
    </location>
</feature>
<dbReference type="PANTHER" id="PTHR31635:SF196">
    <property type="entry name" value="REVERSE TRANSCRIPTASE DOMAIN-CONTAINING PROTEIN-RELATED"/>
    <property type="match status" value="1"/>
</dbReference>
<dbReference type="Pfam" id="PF00078">
    <property type="entry name" value="RVT_1"/>
    <property type="match status" value="1"/>
</dbReference>
<evidence type="ECO:0000313" key="3">
    <source>
        <dbReference type="Proteomes" id="UP000245207"/>
    </source>
</evidence>
<dbReference type="Proteomes" id="UP000245207">
    <property type="component" value="Unassembled WGS sequence"/>
</dbReference>
<evidence type="ECO:0000259" key="1">
    <source>
        <dbReference type="PROSITE" id="PS50878"/>
    </source>
</evidence>
<comment type="caution">
    <text evidence="2">The sequence shown here is derived from an EMBL/GenBank/DDBJ whole genome shotgun (WGS) entry which is preliminary data.</text>
</comment>
<keyword evidence="3" id="KW-1185">Reference proteome</keyword>